<evidence type="ECO:0000313" key="1">
    <source>
        <dbReference type="EMBL" id="QHS79326.1"/>
    </source>
</evidence>
<name>A0A6C0AI42_9ZZZZ</name>
<protein>
    <submittedName>
        <fullName evidence="1">Uncharacterized protein</fullName>
    </submittedName>
</protein>
<sequence length="392" mass="45271">MNRASQRPVAIGLIRSMVGLEEIEPPTDEQREQLIETAMTELWRAHLQGEPLVQKRARARARVIRQGERLGIVKRPKAKREIEGGTKLTVKEPKDFSKGERDIFAFLSLSGTQRVVGTGSLNEIEYAADYDLMEYVKFSRSVEVYECILDLFREKYRTAYKSKNIWITDFKCGVLPGGKPIRWTRESIEDGYQMIEDTKTYFVDCLQEKSIIKMDVISLIGGLFHEFSEMYFVHFGDFKTYNPVTTKKENIETGLLQDVKAYAGKGNYYKALKRLFAYLRISERDPALLKPLVDFFNSKVGELSSYKSDLELVSIMLDQKFRAVKPKDITHNLKYIEKHIEPIFKPLVAEILKASNIKASTEKVEEILDESIQMQTKDFIAKTRKLKSYLKV</sequence>
<dbReference type="EMBL" id="MN740630">
    <property type="protein sequence ID" value="QHS79326.1"/>
    <property type="molecule type" value="Genomic_DNA"/>
</dbReference>
<dbReference type="AlphaFoldDB" id="A0A6C0AI42"/>
<reference evidence="1" key="1">
    <citation type="journal article" date="2020" name="Nature">
        <title>Giant virus diversity and host interactions through global metagenomics.</title>
        <authorList>
            <person name="Schulz F."/>
            <person name="Roux S."/>
            <person name="Paez-Espino D."/>
            <person name="Jungbluth S."/>
            <person name="Walsh D.A."/>
            <person name="Denef V.J."/>
            <person name="McMahon K.D."/>
            <person name="Konstantinidis K.T."/>
            <person name="Eloe-Fadrosh E.A."/>
            <person name="Kyrpides N.C."/>
            <person name="Woyke T."/>
        </authorList>
    </citation>
    <scope>NUCLEOTIDE SEQUENCE</scope>
    <source>
        <strain evidence="1">GVMAG-S-1035118-87</strain>
    </source>
</reference>
<proteinExistence type="predicted"/>
<organism evidence="1">
    <name type="scientific">viral metagenome</name>
    <dbReference type="NCBI Taxonomy" id="1070528"/>
    <lineage>
        <taxon>unclassified sequences</taxon>
        <taxon>metagenomes</taxon>
        <taxon>organismal metagenomes</taxon>
    </lineage>
</organism>
<accession>A0A6C0AI42</accession>